<dbReference type="EMBL" id="VSRR010133574">
    <property type="protein sequence ID" value="MPD02883.1"/>
    <property type="molecule type" value="Genomic_DNA"/>
</dbReference>
<keyword evidence="1" id="KW-0472">Membrane</keyword>
<protein>
    <submittedName>
        <fullName evidence="2">Uncharacterized protein</fullName>
    </submittedName>
</protein>
<keyword evidence="1" id="KW-0812">Transmembrane</keyword>
<accession>A0A5B7K342</accession>
<sequence>MSENRTGNTRTLRRVLYRRITGACLQAGAHLTLGHVLVCVKHLSGRRERVIHLCVAVVVVVVVIVVVVVARVDSLYSLFSVAGQNLHQNVLIFSSFCGSAV</sequence>
<evidence type="ECO:0000313" key="3">
    <source>
        <dbReference type="Proteomes" id="UP000324222"/>
    </source>
</evidence>
<organism evidence="2 3">
    <name type="scientific">Portunus trituberculatus</name>
    <name type="common">Swimming crab</name>
    <name type="synonym">Neptunus trituberculatus</name>
    <dbReference type="NCBI Taxonomy" id="210409"/>
    <lineage>
        <taxon>Eukaryota</taxon>
        <taxon>Metazoa</taxon>
        <taxon>Ecdysozoa</taxon>
        <taxon>Arthropoda</taxon>
        <taxon>Crustacea</taxon>
        <taxon>Multicrustacea</taxon>
        <taxon>Malacostraca</taxon>
        <taxon>Eumalacostraca</taxon>
        <taxon>Eucarida</taxon>
        <taxon>Decapoda</taxon>
        <taxon>Pleocyemata</taxon>
        <taxon>Brachyura</taxon>
        <taxon>Eubrachyura</taxon>
        <taxon>Portunoidea</taxon>
        <taxon>Portunidae</taxon>
        <taxon>Portuninae</taxon>
        <taxon>Portunus</taxon>
    </lineage>
</organism>
<evidence type="ECO:0000313" key="2">
    <source>
        <dbReference type="EMBL" id="MPD02883.1"/>
    </source>
</evidence>
<feature type="transmembrane region" description="Helical" evidence="1">
    <location>
        <begin position="50"/>
        <end position="70"/>
    </location>
</feature>
<keyword evidence="3" id="KW-1185">Reference proteome</keyword>
<keyword evidence="1" id="KW-1133">Transmembrane helix</keyword>
<reference evidence="2 3" key="1">
    <citation type="submission" date="2019-05" db="EMBL/GenBank/DDBJ databases">
        <title>Another draft genome of Portunus trituberculatus and its Hox gene families provides insights of decapod evolution.</title>
        <authorList>
            <person name="Jeong J.-H."/>
            <person name="Song I."/>
            <person name="Kim S."/>
            <person name="Choi T."/>
            <person name="Kim D."/>
            <person name="Ryu S."/>
            <person name="Kim W."/>
        </authorList>
    </citation>
    <scope>NUCLEOTIDE SEQUENCE [LARGE SCALE GENOMIC DNA]</scope>
    <source>
        <tissue evidence="2">Muscle</tissue>
    </source>
</reference>
<comment type="caution">
    <text evidence="2">The sequence shown here is derived from an EMBL/GenBank/DDBJ whole genome shotgun (WGS) entry which is preliminary data.</text>
</comment>
<proteinExistence type="predicted"/>
<dbReference type="AlphaFoldDB" id="A0A5B7K342"/>
<gene>
    <name evidence="2" type="ORF">E2C01_098491</name>
</gene>
<dbReference type="Proteomes" id="UP000324222">
    <property type="component" value="Unassembled WGS sequence"/>
</dbReference>
<name>A0A5B7K342_PORTR</name>
<evidence type="ECO:0000256" key="1">
    <source>
        <dbReference type="SAM" id="Phobius"/>
    </source>
</evidence>